<accession>A0ABQ5WBJ1</accession>
<evidence type="ECO:0000313" key="2">
    <source>
        <dbReference type="EMBL" id="GLQ56986.1"/>
    </source>
</evidence>
<evidence type="ECO:0000313" key="3">
    <source>
        <dbReference type="Proteomes" id="UP001156691"/>
    </source>
</evidence>
<comment type="caution">
    <text evidence="2">The sequence shown here is derived from an EMBL/GenBank/DDBJ whole genome shotgun (WGS) entry which is preliminary data.</text>
</comment>
<dbReference type="RefSeq" id="WP_284342367.1">
    <property type="nucleotide sequence ID" value="NZ_BSNS01000022.1"/>
</dbReference>
<dbReference type="EMBL" id="BSNS01000022">
    <property type="protein sequence ID" value="GLQ56986.1"/>
    <property type="molecule type" value="Genomic_DNA"/>
</dbReference>
<protein>
    <submittedName>
        <fullName evidence="2">Uncharacterized protein</fullName>
    </submittedName>
</protein>
<feature type="region of interest" description="Disordered" evidence="1">
    <location>
        <begin position="53"/>
        <end position="85"/>
    </location>
</feature>
<dbReference type="Proteomes" id="UP001156691">
    <property type="component" value="Unassembled WGS sequence"/>
</dbReference>
<organism evidence="2 3">
    <name type="scientific">Devosia nitrariae</name>
    <dbReference type="NCBI Taxonomy" id="2071872"/>
    <lineage>
        <taxon>Bacteria</taxon>
        <taxon>Pseudomonadati</taxon>
        <taxon>Pseudomonadota</taxon>
        <taxon>Alphaproteobacteria</taxon>
        <taxon>Hyphomicrobiales</taxon>
        <taxon>Devosiaceae</taxon>
        <taxon>Devosia</taxon>
    </lineage>
</organism>
<evidence type="ECO:0000256" key="1">
    <source>
        <dbReference type="SAM" id="MobiDB-lite"/>
    </source>
</evidence>
<sequence length="85" mass="9663">MRHKYAVGQMVDLIPSPRLSNRPSGPCEILLQLPFEGHRLQYRVQSSAESYQRVVNEEDMRPSTAASDGTREAASHFARIPVLRR</sequence>
<reference evidence="3" key="1">
    <citation type="journal article" date="2019" name="Int. J. Syst. Evol. Microbiol.">
        <title>The Global Catalogue of Microorganisms (GCM) 10K type strain sequencing project: providing services to taxonomists for standard genome sequencing and annotation.</title>
        <authorList>
            <consortium name="The Broad Institute Genomics Platform"/>
            <consortium name="The Broad Institute Genome Sequencing Center for Infectious Disease"/>
            <person name="Wu L."/>
            <person name="Ma J."/>
        </authorList>
    </citation>
    <scope>NUCLEOTIDE SEQUENCE [LARGE SCALE GENOMIC DNA]</scope>
    <source>
        <strain evidence="3">NBRC 112416</strain>
    </source>
</reference>
<keyword evidence="3" id="KW-1185">Reference proteome</keyword>
<name>A0ABQ5WBJ1_9HYPH</name>
<gene>
    <name evidence="2" type="ORF">GCM10010862_42450</name>
</gene>
<proteinExistence type="predicted"/>